<proteinExistence type="predicted"/>
<reference evidence="6 7" key="1">
    <citation type="submission" date="2019-07" db="EMBL/GenBank/DDBJ databases">
        <title>Draft genome for Aliikangiella sp. M105.</title>
        <authorList>
            <person name="Wang G."/>
        </authorList>
    </citation>
    <scope>NUCLEOTIDE SEQUENCE [LARGE SCALE GENOMIC DNA]</scope>
    <source>
        <strain evidence="6 7">M105</strain>
    </source>
</reference>
<dbReference type="PANTHER" id="PTHR24421:SF59">
    <property type="entry name" value="OXYGEN SENSOR HISTIDINE KINASE NREB"/>
    <property type="match status" value="1"/>
</dbReference>
<evidence type="ECO:0000313" key="7">
    <source>
        <dbReference type="Proteomes" id="UP000315439"/>
    </source>
</evidence>
<dbReference type="Gene3D" id="3.30.565.10">
    <property type="entry name" value="Histidine kinase-like ATPase, C-terminal domain"/>
    <property type="match status" value="1"/>
</dbReference>
<evidence type="ECO:0000256" key="1">
    <source>
        <dbReference type="ARBA" id="ARBA00022679"/>
    </source>
</evidence>
<dbReference type="InterPro" id="IPR036890">
    <property type="entry name" value="HATPase_C_sf"/>
</dbReference>
<comment type="caution">
    <text evidence="6">The sequence shown here is derived from an EMBL/GenBank/DDBJ whole genome shotgun (WGS) entry which is preliminary data.</text>
</comment>
<organism evidence="6 7">
    <name type="scientific">Aliikangiella coralliicola</name>
    <dbReference type="NCBI Taxonomy" id="2592383"/>
    <lineage>
        <taxon>Bacteria</taxon>
        <taxon>Pseudomonadati</taxon>
        <taxon>Pseudomonadota</taxon>
        <taxon>Gammaproteobacteria</taxon>
        <taxon>Oceanospirillales</taxon>
        <taxon>Pleioneaceae</taxon>
        <taxon>Aliikangiella</taxon>
    </lineage>
</organism>
<gene>
    <name evidence="6" type="ORF">FLL46_03730</name>
</gene>
<dbReference type="Gene3D" id="1.20.5.1930">
    <property type="match status" value="1"/>
</dbReference>
<dbReference type="InterPro" id="IPR011712">
    <property type="entry name" value="Sig_transdc_His_kin_sub3_dim/P"/>
</dbReference>
<evidence type="ECO:0000256" key="3">
    <source>
        <dbReference type="ARBA" id="ARBA00023012"/>
    </source>
</evidence>
<feature type="transmembrane region" description="Helical" evidence="4">
    <location>
        <begin position="47"/>
        <end position="64"/>
    </location>
</feature>
<keyword evidence="4" id="KW-0812">Transmembrane</keyword>
<dbReference type="EMBL" id="VIKS01000002">
    <property type="protein sequence ID" value="TQV89250.1"/>
    <property type="molecule type" value="Genomic_DNA"/>
</dbReference>
<dbReference type="PANTHER" id="PTHR24421">
    <property type="entry name" value="NITRATE/NITRITE SENSOR PROTEIN NARX-RELATED"/>
    <property type="match status" value="1"/>
</dbReference>
<name>A0A545UIG5_9GAMM</name>
<evidence type="ECO:0000259" key="5">
    <source>
        <dbReference type="Pfam" id="PF07730"/>
    </source>
</evidence>
<dbReference type="CDD" id="cd16917">
    <property type="entry name" value="HATPase_UhpB-NarQ-NarX-like"/>
    <property type="match status" value="1"/>
</dbReference>
<evidence type="ECO:0000256" key="2">
    <source>
        <dbReference type="ARBA" id="ARBA00022777"/>
    </source>
</evidence>
<dbReference type="GO" id="GO:0000155">
    <property type="term" value="F:phosphorelay sensor kinase activity"/>
    <property type="evidence" value="ECO:0007669"/>
    <property type="project" value="InterPro"/>
</dbReference>
<feature type="domain" description="Signal transduction histidine kinase subgroup 3 dimerisation and phosphoacceptor" evidence="5">
    <location>
        <begin position="197"/>
        <end position="259"/>
    </location>
</feature>
<dbReference type="GO" id="GO:0016020">
    <property type="term" value="C:membrane"/>
    <property type="evidence" value="ECO:0007669"/>
    <property type="project" value="InterPro"/>
</dbReference>
<evidence type="ECO:0000256" key="4">
    <source>
        <dbReference type="SAM" id="Phobius"/>
    </source>
</evidence>
<protein>
    <submittedName>
        <fullName evidence="6">Sensor histidine kinase</fullName>
    </submittedName>
</protein>
<dbReference type="Pfam" id="PF07730">
    <property type="entry name" value="HisKA_3"/>
    <property type="match status" value="1"/>
</dbReference>
<keyword evidence="7" id="KW-1185">Reference proteome</keyword>
<dbReference type="RefSeq" id="WP_142892100.1">
    <property type="nucleotide sequence ID" value="NZ_ML660161.1"/>
</dbReference>
<keyword evidence="3" id="KW-0902">Two-component regulatory system</keyword>
<feature type="transmembrane region" description="Helical" evidence="4">
    <location>
        <begin position="12"/>
        <end position="35"/>
    </location>
</feature>
<dbReference type="OrthoDB" id="9797605at2"/>
<feature type="transmembrane region" description="Helical" evidence="4">
    <location>
        <begin position="115"/>
        <end position="137"/>
    </location>
</feature>
<evidence type="ECO:0000313" key="6">
    <source>
        <dbReference type="EMBL" id="TQV89250.1"/>
    </source>
</evidence>
<keyword evidence="4" id="KW-0472">Membrane</keyword>
<sequence length="388" mass="43725">MNSQTCPKTSKVSISLAEVAGIATWMVVFGITLYWLYNGGPQRQEKLGIVVTLFLIYLGCFLAITKDNLFPDKSPYYYLLLAVQLSASLLIIWYIPLEFLPILTIIWVAILPHFFKISTAIVIMILTIGAWSSIFAFHWQYSSAFFQSLLFSTFHFFAILMGYHTQQAEAVSLESQRLAKELQATQHLLAEASKQNERTRIARDLHDLLGHHLTALIINLQVAGHLTEGEAKTKIDQCYSLAKLLLSDVRDAVTTLRENQTLDFSKMIQLMSDQIPKLKIHSNIDTHLNLEEIELAKALLNCIQEAITNSLRHSGASEFWVSVERDASSLKLELFDNGQVHGELSPGNGLNGMRERIEEFNGELHFERVKNALKIVAHIPLSSNLVEA</sequence>
<dbReference type="AlphaFoldDB" id="A0A545UIG5"/>
<dbReference type="InterPro" id="IPR050482">
    <property type="entry name" value="Sensor_HK_TwoCompSys"/>
</dbReference>
<accession>A0A545UIG5</accession>
<keyword evidence="2 6" id="KW-0418">Kinase</keyword>
<dbReference type="Proteomes" id="UP000315439">
    <property type="component" value="Unassembled WGS sequence"/>
</dbReference>
<keyword evidence="4" id="KW-1133">Transmembrane helix</keyword>
<dbReference type="SUPFAM" id="SSF55874">
    <property type="entry name" value="ATPase domain of HSP90 chaperone/DNA topoisomerase II/histidine kinase"/>
    <property type="match status" value="1"/>
</dbReference>
<keyword evidence="1" id="KW-0808">Transferase</keyword>
<dbReference type="GO" id="GO:0046983">
    <property type="term" value="F:protein dimerization activity"/>
    <property type="evidence" value="ECO:0007669"/>
    <property type="project" value="InterPro"/>
</dbReference>